<feature type="chain" id="PRO_5047402336" description="DUF4124 domain-containing protein" evidence="2">
    <location>
        <begin position="23"/>
        <end position="142"/>
    </location>
</feature>
<protein>
    <recommendedName>
        <fullName evidence="5">DUF4124 domain-containing protein</fullName>
    </recommendedName>
</protein>
<feature type="signal peptide" evidence="2">
    <location>
        <begin position="1"/>
        <end position="22"/>
    </location>
</feature>
<evidence type="ECO:0000256" key="1">
    <source>
        <dbReference type="SAM" id="MobiDB-lite"/>
    </source>
</evidence>
<organism evidence="3 4">
    <name type="scientific">Luteimonas lutimaris</name>
    <dbReference type="NCBI Taxonomy" id="698645"/>
    <lineage>
        <taxon>Bacteria</taxon>
        <taxon>Pseudomonadati</taxon>
        <taxon>Pseudomonadota</taxon>
        <taxon>Gammaproteobacteria</taxon>
        <taxon>Lysobacterales</taxon>
        <taxon>Lysobacteraceae</taxon>
        <taxon>Luteimonas</taxon>
    </lineage>
</organism>
<dbReference type="EMBL" id="BAAAZU010000004">
    <property type="protein sequence ID" value="GAA3918538.1"/>
    <property type="molecule type" value="Genomic_DNA"/>
</dbReference>
<evidence type="ECO:0000313" key="3">
    <source>
        <dbReference type="EMBL" id="GAA3918538.1"/>
    </source>
</evidence>
<reference evidence="4" key="1">
    <citation type="journal article" date="2019" name="Int. J. Syst. Evol. Microbiol.">
        <title>The Global Catalogue of Microorganisms (GCM) 10K type strain sequencing project: providing services to taxonomists for standard genome sequencing and annotation.</title>
        <authorList>
            <consortium name="The Broad Institute Genomics Platform"/>
            <consortium name="The Broad Institute Genome Sequencing Center for Infectious Disease"/>
            <person name="Wu L."/>
            <person name="Ma J."/>
        </authorList>
    </citation>
    <scope>NUCLEOTIDE SEQUENCE [LARGE SCALE GENOMIC DNA]</scope>
    <source>
        <strain evidence="4">JCM 16916</strain>
    </source>
</reference>
<sequence>MKWSSLLFASLLLCTCAPHARAEGFHKCGGEGGAVAYRSQTCLPGETLLATLEPEPEFSAQRNDAERNSTAPAPRPKPARNADRRERSHATQRLQGSRKPRAKKNPCAAAKLARDDFQRRRGIRITMVELSRWNHRVYDACK</sequence>
<feature type="region of interest" description="Disordered" evidence="1">
    <location>
        <begin position="53"/>
        <end position="113"/>
    </location>
</feature>
<keyword evidence="2" id="KW-0732">Signal</keyword>
<accession>A0ABP7MAL9</accession>
<evidence type="ECO:0000313" key="4">
    <source>
        <dbReference type="Proteomes" id="UP001501727"/>
    </source>
</evidence>
<keyword evidence="4" id="KW-1185">Reference proteome</keyword>
<name>A0ABP7MAL9_9GAMM</name>
<evidence type="ECO:0000256" key="2">
    <source>
        <dbReference type="SAM" id="SignalP"/>
    </source>
</evidence>
<comment type="caution">
    <text evidence="3">The sequence shown here is derived from an EMBL/GenBank/DDBJ whole genome shotgun (WGS) entry which is preliminary data.</text>
</comment>
<gene>
    <name evidence="3" type="ORF">GCM10022229_10180</name>
</gene>
<feature type="compositionally biased region" description="Basic and acidic residues" evidence="1">
    <location>
        <begin position="80"/>
        <end position="89"/>
    </location>
</feature>
<proteinExistence type="predicted"/>
<evidence type="ECO:0008006" key="5">
    <source>
        <dbReference type="Google" id="ProtNLM"/>
    </source>
</evidence>
<dbReference type="RefSeq" id="WP_344758877.1">
    <property type="nucleotide sequence ID" value="NZ_BAAAZU010000004.1"/>
</dbReference>
<dbReference type="Proteomes" id="UP001501727">
    <property type="component" value="Unassembled WGS sequence"/>
</dbReference>